<dbReference type="Gene3D" id="3.40.50.2000">
    <property type="entry name" value="Glycogen Phosphorylase B"/>
    <property type="match status" value="1"/>
</dbReference>
<dbReference type="Proteomes" id="UP001419910">
    <property type="component" value="Unassembled WGS sequence"/>
</dbReference>
<dbReference type="InterPro" id="IPR001296">
    <property type="entry name" value="Glyco_trans_1"/>
</dbReference>
<dbReference type="PANTHER" id="PTHR46401:SF8">
    <property type="entry name" value="BLL6006 PROTEIN"/>
    <property type="match status" value="1"/>
</dbReference>
<dbReference type="Pfam" id="PF00534">
    <property type="entry name" value="Glycos_transf_1"/>
    <property type="match status" value="1"/>
</dbReference>
<keyword evidence="2" id="KW-0328">Glycosyltransferase</keyword>
<keyword evidence="2" id="KW-0808">Transferase</keyword>
<sequence>MPLRVGFRLVRAHEWMGGANYILNVSRVLRTWAPEIVPVMFASPDIDKGLAKRIEAATGAPALPLRDRGHGDDLRAMLGRDELESTEQFRAAGIDVLFESTGYYGKRPALPTLAWLHDFQHRGLPGFFTHRQWLTREIRNQLVLRNRTDVLLSSLAASDDLKRFYGTPKAEIHVVPFAVQLERQSNYAHGEAARKRLDLPERFIFFPGQFWAHKNHKLVIEALGQIAGEKPVVVAAGPTRDLRAPNLLSEMVDRIDQLGLWRNFRIMGSLPYADILALASRADAILNPSQFEGWSTTVEEAKALGTPLVLSNLQVHREQAGNIATFFDPHDPVDCGRALAAVPPRLRMPDSAASLVARNEAAQRQFAQSFGAALTRAWERWN</sequence>
<evidence type="ECO:0000259" key="1">
    <source>
        <dbReference type="Pfam" id="PF00534"/>
    </source>
</evidence>
<dbReference type="RefSeq" id="WP_343891439.1">
    <property type="nucleotide sequence ID" value="NZ_BAAAEH010000042.1"/>
</dbReference>
<dbReference type="PANTHER" id="PTHR46401">
    <property type="entry name" value="GLYCOSYLTRANSFERASE WBBK-RELATED"/>
    <property type="match status" value="1"/>
</dbReference>
<dbReference type="GO" id="GO:0016757">
    <property type="term" value="F:glycosyltransferase activity"/>
    <property type="evidence" value="ECO:0007669"/>
    <property type="project" value="UniProtKB-KW"/>
</dbReference>
<dbReference type="SUPFAM" id="SSF53756">
    <property type="entry name" value="UDP-Glycosyltransferase/glycogen phosphorylase"/>
    <property type="match status" value="1"/>
</dbReference>
<name>A0ABU9YCQ5_9SPHN</name>
<reference evidence="2 3" key="1">
    <citation type="submission" date="2024-05" db="EMBL/GenBank/DDBJ databases">
        <authorList>
            <person name="Liu Q."/>
            <person name="Xin Y.-H."/>
        </authorList>
    </citation>
    <scope>NUCLEOTIDE SEQUENCE [LARGE SCALE GENOMIC DNA]</scope>
    <source>
        <strain evidence="2 3">CGMCC 1.10181</strain>
    </source>
</reference>
<protein>
    <submittedName>
        <fullName evidence="2">Glycosyltransferase</fullName>
        <ecNumber evidence="2">2.4.-.-</ecNumber>
    </submittedName>
</protein>
<dbReference type="EC" id="2.4.-.-" evidence="2"/>
<dbReference type="EMBL" id="JBDIME010000055">
    <property type="protein sequence ID" value="MEN2793595.1"/>
    <property type="molecule type" value="Genomic_DNA"/>
</dbReference>
<comment type="caution">
    <text evidence="2">The sequence shown here is derived from an EMBL/GenBank/DDBJ whole genome shotgun (WGS) entry which is preliminary data.</text>
</comment>
<accession>A0ABU9YCQ5</accession>
<keyword evidence="3" id="KW-1185">Reference proteome</keyword>
<evidence type="ECO:0000313" key="3">
    <source>
        <dbReference type="Proteomes" id="UP001419910"/>
    </source>
</evidence>
<gene>
    <name evidence="2" type="ORF">ABC974_28525</name>
</gene>
<feature type="domain" description="Glycosyl transferase family 1" evidence="1">
    <location>
        <begin position="196"/>
        <end position="335"/>
    </location>
</feature>
<proteinExistence type="predicted"/>
<organism evidence="2 3">
    <name type="scientific">Sphingomonas oligophenolica</name>
    <dbReference type="NCBI Taxonomy" id="301154"/>
    <lineage>
        <taxon>Bacteria</taxon>
        <taxon>Pseudomonadati</taxon>
        <taxon>Pseudomonadota</taxon>
        <taxon>Alphaproteobacteria</taxon>
        <taxon>Sphingomonadales</taxon>
        <taxon>Sphingomonadaceae</taxon>
        <taxon>Sphingomonas</taxon>
    </lineage>
</organism>
<evidence type="ECO:0000313" key="2">
    <source>
        <dbReference type="EMBL" id="MEN2793595.1"/>
    </source>
</evidence>